<sequence length="233" mass="25022">MIKPRRHSRRNSSPDNESAAPRRTIWQSGYWLVLALLATSYVLCASQTSPKTSLLALMFQLVTVAVTLWVAEVGVRLRRLGLMLLVLVASIVVAVEIAALQNTIPAVVLASASMVAYLVAPVAIIAHQLRKVVVDGQTLLASIAAYVMVGMFFTFVFNLIALLTPTPLFGPGTIDSLTGQLFFSFTTLTTTGYGNLVPVGALVQSVAIAEAITGQLFLVIAIARIVSGWQPRR</sequence>
<keyword evidence="4" id="KW-0407">Ion channel</keyword>
<dbReference type="Pfam" id="PF07885">
    <property type="entry name" value="Ion_trans_2"/>
    <property type="match status" value="1"/>
</dbReference>
<dbReference type="InterPro" id="IPR013099">
    <property type="entry name" value="K_chnl_dom"/>
</dbReference>
<feature type="transmembrane region" description="Helical" evidence="2">
    <location>
        <begin position="54"/>
        <end position="75"/>
    </location>
</feature>
<organism evidence="4 5">
    <name type="scientific">Mycetocola zhadangensis</name>
    <dbReference type="NCBI Taxonomy" id="1164595"/>
    <lineage>
        <taxon>Bacteria</taxon>
        <taxon>Bacillati</taxon>
        <taxon>Actinomycetota</taxon>
        <taxon>Actinomycetes</taxon>
        <taxon>Micrococcales</taxon>
        <taxon>Microbacteriaceae</taxon>
        <taxon>Mycetocola</taxon>
    </lineage>
</organism>
<evidence type="ECO:0000256" key="2">
    <source>
        <dbReference type="SAM" id="Phobius"/>
    </source>
</evidence>
<accession>A0A3L7J745</accession>
<evidence type="ECO:0000256" key="1">
    <source>
        <dbReference type="SAM" id="MobiDB-lite"/>
    </source>
</evidence>
<name>A0A3L7J745_9MICO</name>
<keyword evidence="4" id="KW-0406">Ion transport</keyword>
<feature type="transmembrane region" description="Helical" evidence="2">
    <location>
        <begin position="201"/>
        <end position="226"/>
    </location>
</feature>
<keyword evidence="2" id="KW-0812">Transmembrane</keyword>
<proteinExistence type="predicted"/>
<gene>
    <name evidence="4" type="ORF">D9V28_06010</name>
</gene>
<dbReference type="SUPFAM" id="SSF81324">
    <property type="entry name" value="Voltage-gated potassium channels"/>
    <property type="match status" value="1"/>
</dbReference>
<reference evidence="4 5" key="1">
    <citation type="submission" date="2018-10" db="EMBL/GenBank/DDBJ databases">
        <authorList>
            <person name="Li J."/>
        </authorList>
    </citation>
    <scope>NUCLEOTIDE SEQUENCE [LARGE SCALE GENOMIC DNA]</scope>
    <source>
        <strain evidence="4 5">ZD1-4</strain>
    </source>
</reference>
<feature type="domain" description="Potassium channel" evidence="3">
    <location>
        <begin position="175"/>
        <end position="226"/>
    </location>
</feature>
<keyword evidence="4" id="KW-0813">Transport</keyword>
<dbReference type="AlphaFoldDB" id="A0A3L7J745"/>
<keyword evidence="5" id="KW-1185">Reference proteome</keyword>
<evidence type="ECO:0000313" key="4">
    <source>
        <dbReference type="EMBL" id="RLQ86370.1"/>
    </source>
</evidence>
<dbReference type="Gene3D" id="1.10.287.70">
    <property type="match status" value="1"/>
</dbReference>
<keyword evidence="2" id="KW-1133">Transmembrane helix</keyword>
<dbReference type="RefSeq" id="WP_121658732.1">
    <property type="nucleotide sequence ID" value="NZ_BMEK01000001.1"/>
</dbReference>
<feature type="transmembrane region" description="Helical" evidence="2">
    <location>
        <begin position="106"/>
        <end position="126"/>
    </location>
</feature>
<dbReference type="GO" id="GO:0034220">
    <property type="term" value="P:monoatomic ion transmembrane transport"/>
    <property type="evidence" value="ECO:0007669"/>
    <property type="project" value="UniProtKB-KW"/>
</dbReference>
<evidence type="ECO:0000259" key="3">
    <source>
        <dbReference type="Pfam" id="PF07885"/>
    </source>
</evidence>
<feature type="transmembrane region" description="Helical" evidence="2">
    <location>
        <begin position="82"/>
        <end position="100"/>
    </location>
</feature>
<dbReference type="OrthoDB" id="3288670at2"/>
<dbReference type="EMBL" id="RCWJ01000001">
    <property type="protein sequence ID" value="RLQ86370.1"/>
    <property type="molecule type" value="Genomic_DNA"/>
</dbReference>
<keyword evidence="2" id="KW-0472">Membrane</keyword>
<feature type="compositionally biased region" description="Basic residues" evidence="1">
    <location>
        <begin position="1"/>
        <end position="10"/>
    </location>
</feature>
<feature type="transmembrane region" description="Helical" evidence="2">
    <location>
        <begin position="138"/>
        <end position="163"/>
    </location>
</feature>
<feature type="region of interest" description="Disordered" evidence="1">
    <location>
        <begin position="1"/>
        <end position="20"/>
    </location>
</feature>
<protein>
    <submittedName>
        <fullName evidence="4">Two pore domain potassium channel family protein</fullName>
    </submittedName>
</protein>
<dbReference type="Proteomes" id="UP000282460">
    <property type="component" value="Unassembled WGS sequence"/>
</dbReference>
<feature type="transmembrane region" description="Helical" evidence="2">
    <location>
        <begin position="30"/>
        <end position="48"/>
    </location>
</feature>
<evidence type="ECO:0000313" key="5">
    <source>
        <dbReference type="Proteomes" id="UP000282460"/>
    </source>
</evidence>
<comment type="caution">
    <text evidence="4">The sequence shown here is derived from an EMBL/GenBank/DDBJ whole genome shotgun (WGS) entry which is preliminary data.</text>
</comment>